<evidence type="ECO:0000256" key="5">
    <source>
        <dbReference type="ARBA" id="ARBA00023274"/>
    </source>
</evidence>
<dbReference type="Pfam" id="PF07147">
    <property type="entry name" value="PDCD9"/>
    <property type="match status" value="1"/>
</dbReference>
<keyword evidence="3" id="KW-0689">Ribosomal protein</keyword>
<dbReference type="GO" id="GO:0006412">
    <property type="term" value="P:translation"/>
    <property type="evidence" value="ECO:0007669"/>
    <property type="project" value="InterPro"/>
</dbReference>
<organism evidence="9 10">
    <name type="scientific">Patiria miniata</name>
    <name type="common">Bat star</name>
    <name type="synonym">Asterina miniata</name>
    <dbReference type="NCBI Taxonomy" id="46514"/>
    <lineage>
        <taxon>Eukaryota</taxon>
        <taxon>Metazoa</taxon>
        <taxon>Echinodermata</taxon>
        <taxon>Eleutherozoa</taxon>
        <taxon>Asterozoa</taxon>
        <taxon>Asteroidea</taxon>
        <taxon>Valvatacea</taxon>
        <taxon>Valvatida</taxon>
        <taxon>Asterinidae</taxon>
        <taxon>Patiria</taxon>
    </lineage>
</organism>
<comment type="subcellular location">
    <subcellularLocation>
        <location evidence="1">Mitochondrion</location>
    </subcellularLocation>
</comment>
<proteinExistence type="inferred from homology"/>
<dbReference type="GeneID" id="119735867"/>
<dbReference type="EnsemblMetazoa" id="XM_038209810.1">
    <property type="protein sequence ID" value="XP_038065738.1"/>
    <property type="gene ID" value="LOC119735867"/>
</dbReference>
<sequence length="430" mass="49582">MALFHTTHQAATILTRCLPAVSSQLLFHRGYRPEVLKRGIEKNKQKKKPLHRVVEEMLGLEPAIEQPPRVELPNNHPQYSNRVDFGPENPHYHDDVAYLFTHDVSLQEGVKQALWLTKSKLMGNGQMPNQIQDLTTSLEIPDMDEKVEQSIRQCRQYDTVNKFISMKRYSFTTTMALIRLCSLLGPQYSDILSRAQAPNYYVSASWTRENNVIQVRGRPGMLMTSKNPLQPLAGLDEIQQTSDHTLETFYPLAPTIDLRTCYVYKDNYNFPGFHDGYPFPHAHTLFMYGEYDERQAEKINARGIMFAFANALCRAKLQYGTEEMDLPTPFVTQCVVTNGVNFSYIHVQLNTLQLDSSDGLKNMVWLDADSALYQDMYPPLLKIRRTKGNRKTDRRYIRPLVRRDPELGCRELDVDVFRKFLACYLNGAVN</sequence>
<evidence type="ECO:0000256" key="8">
    <source>
        <dbReference type="ARBA" id="ARBA00041617"/>
    </source>
</evidence>
<dbReference type="GO" id="GO:0003735">
    <property type="term" value="F:structural constituent of ribosome"/>
    <property type="evidence" value="ECO:0007669"/>
    <property type="project" value="InterPro"/>
</dbReference>
<dbReference type="InterPro" id="IPR052482">
    <property type="entry name" value="mtLSU_mL37"/>
</dbReference>
<evidence type="ECO:0000256" key="1">
    <source>
        <dbReference type="ARBA" id="ARBA00004173"/>
    </source>
</evidence>
<evidence type="ECO:0000256" key="2">
    <source>
        <dbReference type="ARBA" id="ARBA00022946"/>
    </source>
</evidence>
<evidence type="ECO:0000256" key="7">
    <source>
        <dbReference type="ARBA" id="ARBA00039442"/>
    </source>
</evidence>
<accession>A0A914AQ28</accession>
<name>A0A914AQ28_PATMI</name>
<evidence type="ECO:0000256" key="4">
    <source>
        <dbReference type="ARBA" id="ARBA00023128"/>
    </source>
</evidence>
<evidence type="ECO:0000256" key="6">
    <source>
        <dbReference type="ARBA" id="ARBA00037985"/>
    </source>
</evidence>
<keyword evidence="2" id="KW-0809">Transit peptide</keyword>
<dbReference type="GO" id="GO:1990904">
    <property type="term" value="C:ribonucleoprotein complex"/>
    <property type="evidence" value="ECO:0007669"/>
    <property type="project" value="UniProtKB-KW"/>
</dbReference>
<dbReference type="AlphaFoldDB" id="A0A914AQ28"/>
<dbReference type="GO" id="GO:0005840">
    <property type="term" value="C:ribosome"/>
    <property type="evidence" value="ECO:0007669"/>
    <property type="project" value="UniProtKB-KW"/>
</dbReference>
<evidence type="ECO:0000256" key="3">
    <source>
        <dbReference type="ARBA" id="ARBA00022980"/>
    </source>
</evidence>
<dbReference type="PANTHER" id="PTHR15889">
    <property type="entry name" value="MITOCHONDRIAL RIBOSOMAL PROTEIN L37"/>
    <property type="match status" value="1"/>
</dbReference>
<keyword evidence="5" id="KW-0687">Ribonucleoprotein</keyword>
<dbReference type="RefSeq" id="XP_038065738.1">
    <property type="nucleotide sequence ID" value="XM_038209810.1"/>
</dbReference>
<dbReference type="GO" id="GO:0005739">
    <property type="term" value="C:mitochondrion"/>
    <property type="evidence" value="ECO:0007669"/>
    <property type="project" value="UniProtKB-SubCell"/>
</dbReference>
<dbReference type="OrthoDB" id="5835618at2759"/>
<evidence type="ECO:0000313" key="9">
    <source>
        <dbReference type="EnsemblMetazoa" id="XP_038065738.1"/>
    </source>
</evidence>
<reference evidence="9" key="1">
    <citation type="submission" date="2022-11" db="UniProtKB">
        <authorList>
            <consortium name="EnsemblMetazoa"/>
        </authorList>
    </citation>
    <scope>IDENTIFICATION</scope>
</reference>
<dbReference type="Proteomes" id="UP000887568">
    <property type="component" value="Unplaced"/>
</dbReference>
<protein>
    <recommendedName>
        <fullName evidence="7">Large ribosomal subunit protein mL37</fullName>
    </recommendedName>
    <alternativeName>
        <fullName evidence="8">39S ribosomal protein L37, mitochondrial</fullName>
    </alternativeName>
</protein>
<dbReference type="PANTHER" id="PTHR15889:SF2">
    <property type="entry name" value="LARGE RIBOSOMAL SUBUNIT PROTEIN ML37"/>
    <property type="match status" value="1"/>
</dbReference>
<dbReference type="OMA" id="WERGWHD"/>
<evidence type="ECO:0000313" key="10">
    <source>
        <dbReference type="Proteomes" id="UP000887568"/>
    </source>
</evidence>
<keyword evidence="4" id="KW-0496">Mitochondrion</keyword>
<dbReference type="InterPro" id="IPR010793">
    <property type="entry name" value="Ribosomal_mL37/mL65"/>
</dbReference>
<keyword evidence="10" id="KW-1185">Reference proteome</keyword>
<comment type="similarity">
    <text evidence="6">Belongs to the mitochondrion-specific ribosomal protein mL37 family.</text>
</comment>